<gene>
    <name evidence="2" type="ORF">NHX12_023404</name>
</gene>
<sequence length="135" mass="14573">MNPAGGFDKNFVQLCLSRHPAPNRPPLAKETLELRLLEVLLINKENSSQFTCGMLCRWLEECLRSGRYDSESHEDHGDDGCGVTQTGCVCANHNMTAPLLPSVTSLTPHARDGSPGPDACCVIEQNSNVAIAIAP</sequence>
<evidence type="ECO:0000313" key="3">
    <source>
        <dbReference type="Proteomes" id="UP001148018"/>
    </source>
</evidence>
<keyword evidence="3" id="KW-1185">Reference proteome</keyword>
<feature type="domain" description="Adhesion G protein-coupled receptor B N-terminal" evidence="1">
    <location>
        <begin position="7"/>
        <end position="94"/>
    </location>
</feature>
<organism evidence="2 3">
    <name type="scientific">Muraenolepis orangiensis</name>
    <name type="common">Patagonian moray cod</name>
    <dbReference type="NCBI Taxonomy" id="630683"/>
    <lineage>
        <taxon>Eukaryota</taxon>
        <taxon>Metazoa</taxon>
        <taxon>Chordata</taxon>
        <taxon>Craniata</taxon>
        <taxon>Vertebrata</taxon>
        <taxon>Euteleostomi</taxon>
        <taxon>Actinopterygii</taxon>
        <taxon>Neopterygii</taxon>
        <taxon>Teleostei</taxon>
        <taxon>Neoteleostei</taxon>
        <taxon>Acanthomorphata</taxon>
        <taxon>Zeiogadaria</taxon>
        <taxon>Gadariae</taxon>
        <taxon>Gadiformes</taxon>
        <taxon>Muraenolepidoidei</taxon>
        <taxon>Muraenolepididae</taxon>
        <taxon>Muraenolepis</taxon>
    </lineage>
</organism>
<name>A0A9Q0ISR0_9TELE</name>
<comment type="caution">
    <text evidence="2">The sequence shown here is derived from an EMBL/GenBank/DDBJ whole genome shotgun (WGS) entry which is preliminary data.</text>
</comment>
<accession>A0A9Q0ISR0</accession>
<reference evidence="2" key="1">
    <citation type="submission" date="2022-07" db="EMBL/GenBank/DDBJ databases">
        <title>Chromosome-level genome of Muraenolepis orangiensis.</title>
        <authorList>
            <person name="Kim J."/>
        </authorList>
    </citation>
    <scope>NUCLEOTIDE SEQUENCE</scope>
    <source>
        <strain evidence="2">KU_S4_2022</strain>
        <tissue evidence="2">Muscle</tissue>
    </source>
</reference>
<protein>
    <recommendedName>
        <fullName evidence="1">Adhesion G protein-coupled receptor B N-terminal domain-containing protein</fullName>
    </recommendedName>
</protein>
<dbReference type="OrthoDB" id="5989160at2759"/>
<evidence type="ECO:0000259" key="1">
    <source>
        <dbReference type="Pfam" id="PF19188"/>
    </source>
</evidence>
<dbReference type="InterPro" id="IPR043838">
    <property type="entry name" value="AGRB_N"/>
</dbReference>
<proteinExistence type="predicted"/>
<dbReference type="EMBL" id="JANIIK010000039">
    <property type="protein sequence ID" value="KAJ3608875.1"/>
    <property type="molecule type" value="Genomic_DNA"/>
</dbReference>
<dbReference type="GO" id="GO:0004930">
    <property type="term" value="F:G protein-coupled receptor activity"/>
    <property type="evidence" value="ECO:0007669"/>
    <property type="project" value="InterPro"/>
</dbReference>
<dbReference type="Pfam" id="PF19188">
    <property type="entry name" value="AGRB_N"/>
    <property type="match status" value="1"/>
</dbReference>
<dbReference type="Proteomes" id="UP001148018">
    <property type="component" value="Unassembled WGS sequence"/>
</dbReference>
<evidence type="ECO:0000313" key="2">
    <source>
        <dbReference type="EMBL" id="KAJ3608875.1"/>
    </source>
</evidence>
<dbReference type="GO" id="GO:0005886">
    <property type="term" value="C:plasma membrane"/>
    <property type="evidence" value="ECO:0007669"/>
    <property type="project" value="InterPro"/>
</dbReference>
<dbReference type="AlphaFoldDB" id="A0A9Q0ISR0"/>